<evidence type="ECO:0000256" key="3">
    <source>
        <dbReference type="ARBA" id="ARBA00022730"/>
    </source>
</evidence>
<dbReference type="AlphaFoldDB" id="A0A318QQP8"/>
<evidence type="ECO:0000256" key="2">
    <source>
        <dbReference type="ARBA" id="ARBA00022481"/>
    </source>
</evidence>
<dbReference type="PANTHER" id="PTHR11229">
    <property type="entry name" value="50S RIBOSOMAL PROTEIN L3"/>
    <property type="match status" value="1"/>
</dbReference>
<dbReference type="PROSITE" id="PS00474">
    <property type="entry name" value="RIBOSOMAL_L3"/>
    <property type="match status" value="1"/>
</dbReference>
<keyword evidence="12" id="KW-1185">Reference proteome</keyword>
<evidence type="ECO:0000256" key="8">
    <source>
        <dbReference type="HAMAP-Rule" id="MF_01325"/>
    </source>
</evidence>
<dbReference type="Gene3D" id="2.40.30.10">
    <property type="entry name" value="Translation factors"/>
    <property type="match status" value="1"/>
</dbReference>
<dbReference type="Proteomes" id="UP000247814">
    <property type="component" value="Unassembled WGS sequence"/>
</dbReference>
<evidence type="ECO:0000256" key="7">
    <source>
        <dbReference type="ARBA" id="ARBA00035243"/>
    </source>
</evidence>
<dbReference type="FunFam" id="2.40.30.10:FF:000004">
    <property type="entry name" value="50S ribosomal protein L3"/>
    <property type="match status" value="1"/>
</dbReference>
<accession>A0A318QQP8</accession>
<dbReference type="InterPro" id="IPR009000">
    <property type="entry name" value="Transl_B-barrel_sf"/>
</dbReference>
<dbReference type="Gene3D" id="3.30.160.810">
    <property type="match status" value="1"/>
</dbReference>
<keyword evidence="4 8" id="KW-0694">RNA-binding</keyword>
<evidence type="ECO:0000256" key="9">
    <source>
        <dbReference type="RuleBase" id="RU003905"/>
    </source>
</evidence>
<dbReference type="Pfam" id="PF00297">
    <property type="entry name" value="Ribosomal_L3"/>
    <property type="match status" value="1"/>
</dbReference>
<keyword evidence="2 8" id="KW-0488">Methylation</keyword>
<dbReference type="NCBIfam" id="TIGR03625">
    <property type="entry name" value="L3_bact"/>
    <property type="match status" value="1"/>
</dbReference>
<name>A0A318QQP8_9PROT</name>
<dbReference type="InterPro" id="IPR000597">
    <property type="entry name" value="Ribosomal_uL3"/>
</dbReference>
<dbReference type="FunFam" id="3.30.160.810:FF:000001">
    <property type="entry name" value="50S ribosomal protein L3"/>
    <property type="match status" value="1"/>
</dbReference>
<sequence>MRTGLIAKKLGMTRLFKEDGTHVPVTVLQLDDLQVVDVRTTERDGYAAVQLGAGKAKVKNVSKPNRGHFAKAKVEPKKKLAEFRVSDDAVLEVGASLSAAHFVVGQKVDVTGTSKGKGFAGAMKRWNFAGLEATHGVSISHRSHGSTGNRQDPGKVFKNKKMAGHLGSERITTLNLEVAAVDAEKNLIMIRGSVPGGKNETVLVRDAIKKARHAEAPYPAALVEAAG</sequence>
<comment type="similarity">
    <text evidence="1 8 9">Belongs to the universal ribosomal protein uL3 family.</text>
</comment>
<keyword evidence="6 8" id="KW-0687">Ribonucleoprotein</keyword>
<dbReference type="GO" id="GO:0003735">
    <property type="term" value="F:structural constituent of ribosome"/>
    <property type="evidence" value="ECO:0007669"/>
    <property type="project" value="UniProtKB-UniRule"/>
</dbReference>
<protein>
    <recommendedName>
        <fullName evidence="7 8">Large ribosomal subunit protein uL3</fullName>
    </recommendedName>
</protein>
<dbReference type="RefSeq" id="WP_110567217.1">
    <property type="nucleotide sequence ID" value="NZ_CP137147.1"/>
</dbReference>
<dbReference type="GO" id="GO:0006412">
    <property type="term" value="P:translation"/>
    <property type="evidence" value="ECO:0007669"/>
    <property type="project" value="UniProtKB-UniRule"/>
</dbReference>
<keyword evidence="3 8" id="KW-0699">rRNA-binding</keyword>
<dbReference type="PANTHER" id="PTHR11229:SF16">
    <property type="entry name" value="LARGE RIBOSOMAL SUBUNIT PROTEIN UL3C"/>
    <property type="match status" value="1"/>
</dbReference>
<evidence type="ECO:0000256" key="5">
    <source>
        <dbReference type="ARBA" id="ARBA00022980"/>
    </source>
</evidence>
<evidence type="ECO:0000313" key="11">
    <source>
        <dbReference type="EMBL" id="PYD80750.1"/>
    </source>
</evidence>
<evidence type="ECO:0000256" key="1">
    <source>
        <dbReference type="ARBA" id="ARBA00006540"/>
    </source>
</evidence>
<dbReference type="InterPro" id="IPR019927">
    <property type="entry name" value="Ribosomal_uL3_bac/org-type"/>
</dbReference>
<comment type="function">
    <text evidence="8 10">One of the primary rRNA binding proteins, it binds directly near the 3'-end of the 23S rRNA, where it nucleates assembly of the 50S subunit.</text>
</comment>
<dbReference type="SUPFAM" id="SSF50447">
    <property type="entry name" value="Translation proteins"/>
    <property type="match status" value="1"/>
</dbReference>
<comment type="subunit">
    <text evidence="8 10">Part of the 50S ribosomal subunit. Forms a cluster with proteins L14 and L19.</text>
</comment>
<keyword evidence="5 8" id="KW-0689">Ribosomal protein</keyword>
<dbReference type="GO" id="GO:0019843">
    <property type="term" value="F:rRNA binding"/>
    <property type="evidence" value="ECO:0007669"/>
    <property type="project" value="UniProtKB-UniRule"/>
</dbReference>
<dbReference type="EMBL" id="NKUA01000002">
    <property type="protein sequence ID" value="PYD80750.1"/>
    <property type="molecule type" value="Genomic_DNA"/>
</dbReference>
<comment type="PTM">
    <text evidence="8">Methylated by PrmB.</text>
</comment>
<dbReference type="InterPro" id="IPR019926">
    <property type="entry name" value="Ribosomal_uL3_CS"/>
</dbReference>
<reference evidence="11 12" key="1">
    <citation type="submission" date="2017-07" db="EMBL/GenBank/DDBJ databases">
        <title>A draft genome sequence of Komagataeibacter sucrofermentans LMG 18788.</title>
        <authorList>
            <person name="Skraban J."/>
            <person name="Cleenwerck I."/>
            <person name="Vandamme P."/>
            <person name="Trcek J."/>
        </authorList>
    </citation>
    <scope>NUCLEOTIDE SEQUENCE [LARGE SCALE GENOMIC DNA]</scope>
    <source>
        <strain evidence="11 12">LMG 18788</strain>
    </source>
</reference>
<evidence type="ECO:0000256" key="4">
    <source>
        <dbReference type="ARBA" id="ARBA00022884"/>
    </source>
</evidence>
<organism evidence="11 12">
    <name type="scientific">Komagataeibacter sucrofermentans</name>
    <dbReference type="NCBI Taxonomy" id="1053551"/>
    <lineage>
        <taxon>Bacteria</taxon>
        <taxon>Pseudomonadati</taxon>
        <taxon>Pseudomonadota</taxon>
        <taxon>Alphaproteobacteria</taxon>
        <taxon>Acetobacterales</taxon>
        <taxon>Acetobacteraceae</taxon>
        <taxon>Komagataeibacter</taxon>
    </lineage>
</organism>
<comment type="caution">
    <text evidence="11">The sequence shown here is derived from an EMBL/GenBank/DDBJ whole genome shotgun (WGS) entry which is preliminary data.</text>
</comment>
<dbReference type="OrthoDB" id="9806135at2"/>
<feature type="modified residue" description="N5-methylglutamine" evidence="8">
    <location>
        <position position="151"/>
    </location>
</feature>
<evidence type="ECO:0000256" key="10">
    <source>
        <dbReference type="RuleBase" id="RU003906"/>
    </source>
</evidence>
<dbReference type="GO" id="GO:0022625">
    <property type="term" value="C:cytosolic large ribosomal subunit"/>
    <property type="evidence" value="ECO:0007669"/>
    <property type="project" value="TreeGrafter"/>
</dbReference>
<proteinExistence type="inferred from homology"/>
<dbReference type="HAMAP" id="MF_01325_B">
    <property type="entry name" value="Ribosomal_uL3_B"/>
    <property type="match status" value="1"/>
</dbReference>
<evidence type="ECO:0000256" key="6">
    <source>
        <dbReference type="ARBA" id="ARBA00023274"/>
    </source>
</evidence>
<gene>
    <name evidence="8" type="primary">rplC</name>
    <name evidence="11" type="ORF">CFR77_02315</name>
</gene>
<evidence type="ECO:0000313" key="12">
    <source>
        <dbReference type="Proteomes" id="UP000247814"/>
    </source>
</evidence>